<comment type="caution">
    <text evidence="2">The sequence shown here is derived from an EMBL/GenBank/DDBJ whole genome shotgun (WGS) entry which is preliminary data.</text>
</comment>
<name>A0A1Y4SQ85_9FIRM</name>
<accession>A0A1Y4SQ85</accession>
<proteinExistence type="predicted"/>
<dbReference type="AlphaFoldDB" id="A0A1Y4SQ85"/>
<gene>
    <name evidence="2" type="ORF">B5E75_12690</name>
</gene>
<evidence type="ECO:0000313" key="3">
    <source>
        <dbReference type="Proteomes" id="UP000195305"/>
    </source>
</evidence>
<sequence length="148" mass="16842">MIRCKNECPHGQKTCCFFCEIKHGCEDCCNENEMKTEPSKCAYAIVEGENEIELFNYEVANALAVVEQCEVQKKTLEEKSSKMKEAIKTAMEKYNVKKFTSDKIEITYIAPSTRNTIDSKKLKMNYPDIAAECTKTSNVSSSIRIKVK</sequence>
<keyword evidence="3" id="KW-1185">Reference proteome</keyword>
<keyword evidence="1" id="KW-0175">Coiled coil</keyword>
<evidence type="ECO:0000256" key="1">
    <source>
        <dbReference type="SAM" id="Coils"/>
    </source>
</evidence>
<evidence type="ECO:0000313" key="2">
    <source>
        <dbReference type="EMBL" id="OUQ32064.1"/>
    </source>
</evidence>
<dbReference type="RefSeq" id="WP_087359854.1">
    <property type="nucleotide sequence ID" value="NZ_NFLJ01000047.1"/>
</dbReference>
<reference evidence="2 3" key="1">
    <citation type="journal article" date="2018" name="BMC Genomics">
        <title>Whole genome sequencing and function prediction of 133 gut anaerobes isolated from chicken caecum in pure cultures.</title>
        <authorList>
            <person name="Medvecky M."/>
            <person name="Cejkova D."/>
            <person name="Polansky O."/>
            <person name="Karasova D."/>
            <person name="Kubasova T."/>
            <person name="Cizek A."/>
            <person name="Rychlik I."/>
        </authorList>
    </citation>
    <scope>NUCLEOTIDE SEQUENCE [LARGE SCALE GENOMIC DNA]</scope>
    <source>
        <strain evidence="2 3">An13</strain>
    </source>
</reference>
<dbReference type="EMBL" id="NFLJ01000047">
    <property type="protein sequence ID" value="OUQ32064.1"/>
    <property type="molecule type" value="Genomic_DNA"/>
</dbReference>
<dbReference type="OrthoDB" id="2083891at2"/>
<protein>
    <submittedName>
        <fullName evidence="2">Uncharacterized protein</fullName>
    </submittedName>
</protein>
<feature type="coiled-coil region" evidence="1">
    <location>
        <begin position="59"/>
        <end position="93"/>
    </location>
</feature>
<dbReference type="Proteomes" id="UP000195305">
    <property type="component" value="Unassembled WGS sequence"/>
</dbReference>
<organism evidence="2 3">
    <name type="scientific">Massilimicrobiota timonensis</name>
    <dbReference type="NCBI Taxonomy" id="1776392"/>
    <lineage>
        <taxon>Bacteria</taxon>
        <taxon>Bacillati</taxon>
        <taxon>Bacillota</taxon>
        <taxon>Erysipelotrichia</taxon>
        <taxon>Erysipelotrichales</taxon>
        <taxon>Erysipelotrichaceae</taxon>
        <taxon>Massilimicrobiota</taxon>
    </lineage>
</organism>